<comment type="similarity">
    <text evidence="11 12">Belongs to the TonB-dependent receptor family.</text>
</comment>
<keyword evidence="9 11" id="KW-0472">Membrane</keyword>
<evidence type="ECO:0000259" key="14">
    <source>
        <dbReference type="Pfam" id="PF00593"/>
    </source>
</evidence>
<accession>A0ABX9T2L1</accession>
<dbReference type="SUPFAM" id="SSF56935">
    <property type="entry name" value="Porins"/>
    <property type="match status" value="1"/>
</dbReference>
<dbReference type="PANTHER" id="PTHR32552">
    <property type="entry name" value="FERRICHROME IRON RECEPTOR-RELATED"/>
    <property type="match status" value="1"/>
</dbReference>
<dbReference type="PANTHER" id="PTHR32552:SF81">
    <property type="entry name" value="TONB-DEPENDENT OUTER MEMBRANE RECEPTOR"/>
    <property type="match status" value="1"/>
</dbReference>
<feature type="domain" description="TonB-dependent receptor plug" evidence="15">
    <location>
        <begin position="55"/>
        <end position="163"/>
    </location>
</feature>
<dbReference type="InterPro" id="IPR036942">
    <property type="entry name" value="Beta-barrel_TonB_sf"/>
</dbReference>
<keyword evidence="5 11" id="KW-0812">Transmembrane</keyword>
<dbReference type="Pfam" id="PF00593">
    <property type="entry name" value="TonB_dep_Rec_b-barrel"/>
    <property type="match status" value="1"/>
</dbReference>
<comment type="subcellular location">
    <subcellularLocation>
        <location evidence="1 11">Cell outer membrane</location>
        <topology evidence="1 11">Multi-pass membrane protein</topology>
    </subcellularLocation>
</comment>
<evidence type="ECO:0000256" key="11">
    <source>
        <dbReference type="PROSITE-ProRule" id="PRU01360"/>
    </source>
</evidence>
<dbReference type="InterPro" id="IPR039426">
    <property type="entry name" value="TonB-dep_rcpt-like"/>
</dbReference>
<dbReference type="CDD" id="cd01347">
    <property type="entry name" value="ligand_gated_channel"/>
    <property type="match status" value="1"/>
</dbReference>
<keyword evidence="4" id="KW-0410">Iron transport</keyword>
<comment type="caution">
    <text evidence="16">The sequence shown here is derived from an EMBL/GenBank/DDBJ whole genome shotgun (WGS) entry which is preliminary data.</text>
</comment>
<keyword evidence="13" id="KW-0732">Signal</keyword>
<feature type="signal peptide" evidence="13">
    <location>
        <begin position="1"/>
        <end position="34"/>
    </location>
</feature>
<evidence type="ECO:0000256" key="8">
    <source>
        <dbReference type="ARBA" id="ARBA00023077"/>
    </source>
</evidence>
<evidence type="ECO:0000256" key="10">
    <source>
        <dbReference type="ARBA" id="ARBA00023237"/>
    </source>
</evidence>
<evidence type="ECO:0000256" key="9">
    <source>
        <dbReference type="ARBA" id="ARBA00023136"/>
    </source>
</evidence>
<evidence type="ECO:0000256" key="7">
    <source>
        <dbReference type="ARBA" id="ARBA00023065"/>
    </source>
</evidence>
<feature type="domain" description="TonB-dependent receptor-like beta-barrel" evidence="14">
    <location>
        <begin position="260"/>
        <end position="700"/>
    </location>
</feature>
<dbReference type="Proteomes" id="UP000276029">
    <property type="component" value="Unassembled WGS sequence"/>
</dbReference>
<dbReference type="EMBL" id="RBWX01000007">
    <property type="protein sequence ID" value="RKS91507.1"/>
    <property type="molecule type" value="Genomic_DNA"/>
</dbReference>
<name>A0ABX9T2L1_SPHMI</name>
<keyword evidence="8 12" id="KW-0798">TonB box</keyword>
<dbReference type="PROSITE" id="PS52016">
    <property type="entry name" value="TONB_DEPENDENT_REC_3"/>
    <property type="match status" value="1"/>
</dbReference>
<evidence type="ECO:0000256" key="12">
    <source>
        <dbReference type="RuleBase" id="RU003357"/>
    </source>
</evidence>
<keyword evidence="3 11" id="KW-1134">Transmembrane beta strand</keyword>
<dbReference type="Pfam" id="PF07715">
    <property type="entry name" value="Plug"/>
    <property type="match status" value="1"/>
</dbReference>
<evidence type="ECO:0000259" key="15">
    <source>
        <dbReference type="Pfam" id="PF07715"/>
    </source>
</evidence>
<keyword evidence="2 11" id="KW-0813">Transport</keyword>
<dbReference type="RefSeq" id="WP_121047954.1">
    <property type="nucleotide sequence ID" value="NZ_AP018711.1"/>
</dbReference>
<evidence type="ECO:0000313" key="17">
    <source>
        <dbReference type="Proteomes" id="UP000276029"/>
    </source>
</evidence>
<keyword evidence="10 11" id="KW-0998">Cell outer membrane</keyword>
<evidence type="ECO:0000256" key="3">
    <source>
        <dbReference type="ARBA" id="ARBA00022452"/>
    </source>
</evidence>
<sequence length="739" mass="80737">MSKSVNPVSSRRPARRLMRSAAVLALLSPVPALAQEDTYGIEIITVTAQKRTESVQDVPIAITAYSEAGLTARGIDGLADLAQNTPSLGFGNFSDLKLSPIALRGISASSGSAGQDPAVGVYVDEVFMGGGVGANIDMVDVERVEVLRGPQGTLFGRNTVGGVISITTQKPTHEFEGYVSAGYGDYDAVNLRGAVSGPIIADKLLARVSAQYEDRNGFTRNEIDGTRGDDSHTWGIRGQLLMLPTENAEFTLTGEYRKVNQRSKYFETLSYNPDQLLPQLLELFELPLNTDPFDRRVYSDLATKETLKAWAVSFNANIDFGGVDFTSITSYREHEYDNIGDTDMSPLRWLYDGDPEDVWRFSQELRLASQGDTALSWIAGLYYFHQTSRNLSFVRLGQDLADLLEVPAMDIGSDADMKLDSYAAYANLSYKITDQLEATLGGRYTYEKKSILYSQFDPLALLGGQVDGLAGKDTWKAFTPSFNIRYHFNPSAMAYATVSRGFKSGGFNDALGDANGISYDPEYIWNYEIGAKVSLLENRLLVNVAAFAMEWTDIQISADDPNTLPFDPRTSNAGKAHSRGVELEVTAVPIPALELGFNLALTDAEYDEGTVPTAPGSPEIPLADLPRAPETRFGLNAQYTAPLGDLALTLRGDYLYERGTDLLPIKDPAARVGTVGLLNGRITLAGAEDRWSIALWGKNLTDKTYKTRLFDLSNQALVGQQLIVLGAPRTFGVEARFNF</sequence>
<evidence type="ECO:0000313" key="16">
    <source>
        <dbReference type="EMBL" id="RKS91507.1"/>
    </source>
</evidence>
<keyword evidence="16" id="KW-0675">Receptor</keyword>
<evidence type="ECO:0000256" key="1">
    <source>
        <dbReference type="ARBA" id="ARBA00004571"/>
    </source>
</evidence>
<evidence type="ECO:0000256" key="2">
    <source>
        <dbReference type="ARBA" id="ARBA00022448"/>
    </source>
</evidence>
<proteinExistence type="inferred from homology"/>
<reference evidence="16 17" key="1">
    <citation type="submission" date="2018-10" db="EMBL/GenBank/DDBJ databases">
        <title>Genomic Encyclopedia of Type Strains, Phase IV (KMG-IV): sequencing the most valuable type-strain genomes for metagenomic binning, comparative biology and taxonomic classification.</title>
        <authorList>
            <person name="Goeker M."/>
        </authorList>
    </citation>
    <scope>NUCLEOTIDE SEQUENCE [LARGE SCALE GENOMIC DNA]</scope>
    <source>
        <strain evidence="16 17">DSM 19791</strain>
    </source>
</reference>
<evidence type="ECO:0000256" key="6">
    <source>
        <dbReference type="ARBA" id="ARBA00023004"/>
    </source>
</evidence>
<dbReference type="Gene3D" id="2.40.170.20">
    <property type="entry name" value="TonB-dependent receptor, beta-barrel domain"/>
    <property type="match status" value="1"/>
</dbReference>
<dbReference type="InterPro" id="IPR000531">
    <property type="entry name" value="Beta-barrel_TonB"/>
</dbReference>
<dbReference type="InterPro" id="IPR012910">
    <property type="entry name" value="Plug_dom"/>
</dbReference>
<organism evidence="16 17">
    <name type="scientific">Sphingosinicella microcystinivorans</name>
    <dbReference type="NCBI Taxonomy" id="335406"/>
    <lineage>
        <taxon>Bacteria</taxon>
        <taxon>Pseudomonadati</taxon>
        <taxon>Pseudomonadota</taxon>
        <taxon>Alphaproteobacteria</taxon>
        <taxon>Sphingomonadales</taxon>
        <taxon>Sphingosinicellaceae</taxon>
        <taxon>Sphingosinicella</taxon>
    </lineage>
</organism>
<feature type="chain" id="PRO_5046485018" evidence="13">
    <location>
        <begin position="35"/>
        <end position="739"/>
    </location>
</feature>
<evidence type="ECO:0000256" key="13">
    <source>
        <dbReference type="SAM" id="SignalP"/>
    </source>
</evidence>
<protein>
    <submittedName>
        <fullName evidence="16">Iron complex outermembrane receptor protein</fullName>
    </submittedName>
</protein>
<gene>
    <name evidence="16" type="ORF">DFR51_1072</name>
</gene>
<keyword evidence="7" id="KW-0406">Ion transport</keyword>
<keyword evidence="6" id="KW-0408">Iron</keyword>
<evidence type="ECO:0000256" key="4">
    <source>
        <dbReference type="ARBA" id="ARBA00022496"/>
    </source>
</evidence>
<keyword evidence="17" id="KW-1185">Reference proteome</keyword>
<evidence type="ECO:0000256" key="5">
    <source>
        <dbReference type="ARBA" id="ARBA00022692"/>
    </source>
</evidence>